<dbReference type="AlphaFoldDB" id="A0A428YYG7"/>
<feature type="domain" description="DUF3631" evidence="1">
    <location>
        <begin position="185"/>
        <end position="373"/>
    </location>
</feature>
<organism evidence="2 3">
    <name type="scientific">Kibdelosporangium aridum</name>
    <dbReference type="NCBI Taxonomy" id="2030"/>
    <lineage>
        <taxon>Bacteria</taxon>
        <taxon>Bacillati</taxon>
        <taxon>Actinomycetota</taxon>
        <taxon>Actinomycetes</taxon>
        <taxon>Pseudonocardiales</taxon>
        <taxon>Pseudonocardiaceae</taxon>
        <taxon>Kibdelosporangium</taxon>
    </lineage>
</organism>
<evidence type="ECO:0000259" key="1">
    <source>
        <dbReference type="Pfam" id="PF12307"/>
    </source>
</evidence>
<dbReference type="RefSeq" id="WP_037264648.1">
    <property type="nucleotide sequence ID" value="NZ_QHKI01000047.1"/>
</dbReference>
<protein>
    <submittedName>
        <fullName evidence="2">DUF3631 domain-containing protein</fullName>
    </submittedName>
</protein>
<dbReference type="InterPro" id="IPR022081">
    <property type="entry name" value="DUF3631"/>
</dbReference>
<sequence>MTAALRVVPTPTSLPGHEVLNQVRDFVARFSVFPHEHCAPMLALWYAHTWVADAFYITPRLILSSPEPASGKTRVLEIAQHLTNQPEMTAGGSAPALVRMVAAGPITILWDEVDTVFSAGGSGNEDVRGMLNLGYKRSATVPKTKGDPASGFTVERLPVFAPAALAGLAGRMPDTITTRAITVNLRKRRHDEHVESYRESKVIRQATPIREALSAWMSSIGERLVEAEPDMPPGVDDRPAEIWEPLLAIADEAGDHWPTTARTACSHFVFNQKTTPSLGVRLLADLRTLFNTEATERMHTAEIITRLRAIDDAPWSDLSGKPFDARRLAQELNPYQVAPLTFKHNGANAKGYVTYPTNTQVEQVGLADAWARYLPAEPSGGDA</sequence>
<comment type="caution">
    <text evidence="2">The sequence shown here is derived from an EMBL/GenBank/DDBJ whole genome shotgun (WGS) entry which is preliminary data.</text>
</comment>
<dbReference type="Pfam" id="PF12307">
    <property type="entry name" value="DUF3631"/>
    <property type="match status" value="1"/>
</dbReference>
<name>A0A428YYG7_KIBAR</name>
<accession>A0A428YYG7</accession>
<reference evidence="2 3" key="1">
    <citation type="submission" date="2018-05" db="EMBL/GenBank/DDBJ databases">
        <title>Evolution of GPA BGCs.</title>
        <authorList>
            <person name="Waglechner N."/>
            <person name="Wright G.D."/>
        </authorList>
    </citation>
    <scope>NUCLEOTIDE SEQUENCE [LARGE SCALE GENOMIC DNA]</scope>
    <source>
        <strain evidence="2 3">A82846</strain>
    </source>
</reference>
<dbReference type="OrthoDB" id="3261135at2"/>
<proteinExistence type="predicted"/>
<evidence type="ECO:0000313" key="3">
    <source>
        <dbReference type="Proteomes" id="UP000287547"/>
    </source>
</evidence>
<dbReference type="Proteomes" id="UP000287547">
    <property type="component" value="Unassembled WGS sequence"/>
</dbReference>
<dbReference type="EMBL" id="QHKI01000047">
    <property type="protein sequence ID" value="RSM75540.1"/>
    <property type="molecule type" value="Genomic_DNA"/>
</dbReference>
<gene>
    <name evidence="2" type="ORF">DMH04_38095</name>
</gene>
<evidence type="ECO:0000313" key="2">
    <source>
        <dbReference type="EMBL" id="RSM75540.1"/>
    </source>
</evidence>